<dbReference type="AlphaFoldDB" id="A0A1Q9BXH6"/>
<dbReference type="Proteomes" id="UP000186817">
    <property type="component" value="Unassembled WGS sequence"/>
</dbReference>
<comment type="caution">
    <text evidence="3">The sequence shown here is derived from an EMBL/GenBank/DDBJ whole genome shotgun (WGS) entry which is preliminary data.</text>
</comment>
<accession>A0A1Q9BXH6</accession>
<evidence type="ECO:0000256" key="2">
    <source>
        <dbReference type="SAM" id="MobiDB-lite"/>
    </source>
</evidence>
<keyword evidence="4" id="KW-1185">Reference proteome</keyword>
<sequence>MVSNSNPTPKIALIAKITPPRPALCGKIRLPPFMGFFVRVRRKTAASPESAKEILSIYGLNRGDAEKEILDPDVPADQAGDDDDFGVIHDSQSEIETSSEAEEPAAAKTTGRAKKAYFDPAVGCYIRLKPDGQEVPGELSEGHEGFCMVRFPSEMPFQSEALIRSMDEQNPGLMAPQSKTGKGPQSKMAKAMAAKSKAQQAKVKTEKATPKRKAKAAKVEVEQEEGEPMVPTSLGYARGSISAALTGLRYQLKAKKTSEEDKEEYESGDITTKRMILAKGIDETGLDEDVKKELVEELLTEAEKRYNYERSTKLHPKYDVLSKYFYMHSAGQVARQATKTEESLGSQCAGMKNLQLKDKRSLDIMLGKNSGSSSSKDPALQPSESFARAKELLKKIVAEKKKLTQSNEELKSLKTNISTKHSGDKTWDNRKDDVDQAITALEDFLGVLRQHEAADVTSDCTELVATFHSVVDQAANHDKGSKALLKKVHGLME</sequence>
<dbReference type="OrthoDB" id="437475at2759"/>
<reference evidence="3 4" key="1">
    <citation type="submission" date="2016-02" db="EMBL/GenBank/DDBJ databases">
        <title>Genome analysis of coral dinoflagellate symbionts highlights evolutionary adaptations to a symbiotic lifestyle.</title>
        <authorList>
            <person name="Aranda M."/>
            <person name="Li Y."/>
            <person name="Liew Y.J."/>
            <person name="Baumgarten S."/>
            <person name="Simakov O."/>
            <person name="Wilson M."/>
            <person name="Piel J."/>
            <person name="Ashoor H."/>
            <person name="Bougouffa S."/>
            <person name="Bajic V.B."/>
            <person name="Ryu T."/>
            <person name="Ravasi T."/>
            <person name="Bayer T."/>
            <person name="Micklem G."/>
            <person name="Kim H."/>
            <person name="Bhak J."/>
            <person name="Lajeunesse T.C."/>
            <person name="Voolstra C.R."/>
        </authorList>
    </citation>
    <scope>NUCLEOTIDE SEQUENCE [LARGE SCALE GENOMIC DNA]</scope>
    <source>
        <strain evidence="3 4">CCMP2467</strain>
    </source>
</reference>
<keyword evidence="1" id="KW-0175">Coiled coil</keyword>
<gene>
    <name evidence="3" type="ORF">AK812_SmicGene44803</name>
</gene>
<organism evidence="3 4">
    <name type="scientific">Symbiodinium microadriaticum</name>
    <name type="common">Dinoflagellate</name>
    <name type="synonym">Zooxanthella microadriatica</name>
    <dbReference type="NCBI Taxonomy" id="2951"/>
    <lineage>
        <taxon>Eukaryota</taxon>
        <taxon>Sar</taxon>
        <taxon>Alveolata</taxon>
        <taxon>Dinophyceae</taxon>
        <taxon>Suessiales</taxon>
        <taxon>Symbiodiniaceae</taxon>
        <taxon>Symbiodinium</taxon>
    </lineage>
</organism>
<feature type="region of interest" description="Disordered" evidence="2">
    <location>
        <begin position="92"/>
        <end position="112"/>
    </location>
</feature>
<proteinExistence type="predicted"/>
<protein>
    <submittedName>
        <fullName evidence="3">Uncharacterized protein</fullName>
    </submittedName>
</protein>
<evidence type="ECO:0000313" key="4">
    <source>
        <dbReference type="Proteomes" id="UP000186817"/>
    </source>
</evidence>
<evidence type="ECO:0000256" key="1">
    <source>
        <dbReference type="SAM" id="Coils"/>
    </source>
</evidence>
<name>A0A1Q9BXH6_SYMMI</name>
<feature type="coiled-coil region" evidence="1">
    <location>
        <begin position="389"/>
        <end position="416"/>
    </location>
</feature>
<dbReference type="EMBL" id="LSRX01002510">
    <property type="protein sequence ID" value="OLP75403.1"/>
    <property type="molecule type" value="Genomic_DNA"/>
</dbReference>
<evidence type="ECO:0000313" key="3">
    <source>
        <dbReference type="EMBL" id="OLP75403.1"/>
    </source>
</evidence>